<comment type="cofactor">
    <cofactor evidence="1">
        <name>FAD</name>
        <dbReference type="ChEBI" id="CHEBI:57692"/>
    </cofactor>
</comment>
<comment type="subunit">
    <text evidence="2">Homodimer.</text>
</comment>
<dbReference type="InterPro" id="IPR023753">
    <property type="entry name" value="FAD/NAD-binding_dom"/>
</dbReference>
<evidence type="ECO:0000259" key="5">
    <source>
        <dbReference type="Pfam" id="PF07992"/>
    </source>
</evidence>
<dbReference type="Pfam" id="PF07992">
    <property type="entry name" value="Pyr_redox_2"/>
    <property type="match status" value="1"/>
</dbReference>
<dbReference type="PRINTS" id="PR00368">
    <property type="entry name" value="FADPNR"/>
</dbReference>
<evidence type="ECO:0000256" key="2">
    <source>
        <dbReference type="ARBA" id="ARBA00011738"/>
    </source>
</evidence>
<accession>A0A2A8PNS4</accession>
<dbReference type="OrthoDB" id="5345169at2"/>
<dbReference type="Proteomes" id="UP000220635">
    <property type="component" value="Unassembled WGS sequence"/>
</dbReference>
<dbReference type="EMBL" id="NTWE01000068">
    <property type="protein sequence ID" value="PEV95756.1"/>
    <property type="molecule type" value="Genomic_DNA"/>
</dbReference>
<evidence type="ECO:0000256" key="4">
    <source>
        <dbReference type="ARBA" id="ARBA00023002"/>
    </source>
</evidence>
<keyword evidence="3" id="KW-0285">Flavoprotein</keyword>
<evidence type="ECO:0000313" key="6">
    <source>
        <dbReference type="EMBL" id="PEV95756.1"/>
    </source>
</evidence>
<gene>
    <name evidence="6" type="ORF">CN425_25835</name>
</gene>
<name>A0A2A8PNS4_BACCE</name>
<dbReference type="Gene3D" id="3.50.50.60">
    <property type="entry name" value="FAD/NAD(P)-binding domain"/>
    <property type="match status" value="1"/>
</dbReference>
<organism evidence="6 7">
    <name type="scientific">Bacillus cereus</name>
    <dbReference type="NCBI Taxonomy" id="1396"/>
    <lineage>
        <taxon>Bacteria</taxon>
        <taxon>Bacillati</taxon>
        <taxon>Bacillota</taxon>
        <taxon>Bacilli</taxon>
        <taxon>Bacillales</taxon>
        <taxon>Bacillaceae</taxon>
        <taxon>Bacillus</taxon>
        <taxon>Bacillus cereus group</taxon>
    </lineage>
</organism>
<dbReference type="PANTHER" id="PTHR48105">
    <property type="entry name" value="THIOREDOXIN REDUCTASE 1-RELATED-RELATED"/>
    <property type="match status" value="1"/>
</dbReference>
<evidence type="ECO:0000313" key="7">
    <source>
        <dbReference type="Proteomes" id="UP000220635"/>
    </source>
</evidence>
<dbReference type="GO" id="GO:0016491">
    <property type="term" value="F:oxidoreductase activity"/>
    <property type="evidence" value="ECO:0007669"/>
    <property type="project" value="UniProtKB-KW"/>
</dbReference>
<sequence>MTYDVIVLGGGAAGLSAALFLGDTKYNTLVIEDGRSQLKKALISNYLGIQEFEGTTLLDIGKKQLEQNDINVVSDRVTKIIYFDNYIEIETENEKYLTKELILCCGQGPGLKLAELANVELISNDEPFAKMKIKIDENGLTSQPRVYAAGICTGTSSQAIIAAGHGAQIALNIISAREGKRVHNHQSIPVKHS</sequence>
<comment type="caution">
    <text evidence="6">The sequence shown here is derived from an EMBL/GenBank/DDBJ whole genome shotgun (WGS) entry which is preliminary data.</text>
</comment>
<dbReference type="RefSeq" id="WP_098381337.1">
    <property type="nucleotide sequence ID" value="NZ_NTWE01000068.1"/>
</dbReference>
<dbReference type="InterPro" id="IPR036188">
    <property type="entry name" value="FAD/NAD-bd_sf"/>
</dbReference>
<protein>
    <recommendedName>
        <fullName evidence="5">FAD/NAD(P)-binding domain-containing protein</fullName>
    </recommendedName>
</protein>
<dbReference type="SUPFAM" id="SSF51905">
    <property type="entry name" value="FAD/NAD(P)-binding domain"/>
    <property type="match status" value="1"/>
</dbReference>
<evidence type="ECO:0000256" key="1">
    <source>
        <dbReference type="ARBA" id="ARBA00001974"/>
    </source>
</evidence>
<feature type="domain" description="FAD/NAD(P)-binding" evidence="5">
    <location>
        <begin position="3"/>
        <end position="108"/>
    </location>
</feature>
<reference evidence="6 7" key="1">
    <citation type="submission" date="2017-09" db="EMBL/GenBank/DDBJ databases">
        <title>Large-scale bioinformatics analysis of Bacillus genomes uncovers conserved roles of natural products in bacterial physiology.</title>
        <authorList>
            <consortium name="Agbiome Team Llc"/>
            <person name="Bleich R.M."/>
            <person name="Grubbs K.J."/>
            <person name="Santa Maria K.C."/>
            <person name="Allen S.E."/>
            <person name="Farag S."/>
            <person name="Shank E.A."/>
            <person name="Bowers A."/>
        </authorList>
    </citation>
    <scope>NUCLEOTIDE SEQUENCE [LARGE SCALE GENOMIC DNA]</scope>
    <source>
        <strain evidence="6 7">AFS010695</strain>
    </source>
</reference>
<dbReference type="AlphaFoldDB" id="A0A2A8PNS4"/>
<proteinExistence type="predicted"/>
<keyword evidence="4" id="KW-0560">Oxidoreductase</keyword>
<dbReference type="InterPro" id="IPR050097">
    <property type="entry name" value="Ferredoxin-NADP_redctase_2"/>
</dbReference>
<evidence type="ECO:0000256" key="3">
    <source>
        <dbReference type="ARBA" id="ARBA00022630"/>
    </source>
</evidence>